<keyword evidence="2" id="KW-1185">Reference proteome</keyword>
<dbReference type="VEuPathDB" id="MicrosporidiaDB:ECANGB1_229"/>
<evidence type="ECO:0000313" key="1">
    <source>
        <dbReference type="EMBL" id="ORD94674.1"/>
    </source>
</evidence>
<dbReference type="EMBL" id="LWDP01000012">
    <property type="protein sequence ID" value="ORD94674.1"/>
    <property type="molecule type" value="Genomic_DNA"/>
</dbReference>
<evidence type="ECO:0000313" key="2">
    <source>
        <dbReference type="Proteomes" id="UP000192639"/>
    </source>
</evidence>
<gene>
    <name evidence="1" type="ORF">ECANGB1_229</name>
</gene>
<accession>A0A1Y1S8C1</accession>
<organism evidence="1 2">
    <name type="scientific">Enterospora canceri</name>
    <dbReference type="NCBI Taxonomy" id="1081671"/>
    <lineage>
        <taxon>Eukaryota</taxon>
        <taxon>Fungi</taxon>
        <taxon>Fungi incertae sedis</taxon>
        <taxon>Microsporidia</taxon>
        <taxon>Enterocytozoonidae</taxon>
        <taxon>Enterospora</taxon>
    </lineage>
</organism>
<sequence length="94" mass="11257">MTPYEFESAKRQDSENFLERIFAYCDEQVFKGEERKVAFELAMKCEAKTWVQSHLGKSFEMIVEAFKMRFVLLDMIIRNTIKHTFHIKDIRNVS</sequence>
<dbReference type="AlphaFoldDB" id="A0A1Y1S8C1"/>
<proteinExistence type="predicted"/>
<comment type="caution">
    <text evidence="1">The sequence shown here is derived from an EMBL/GenBank/DDBJ whole genome shotgun (WGS) entry which is preliminary data.</text>
</comment>
<reference evidence="1 2" key="1">
    <citation type="journal article" date="2017" name="Environ. Microbiol.">
        <title>Decay of the glycolytic pathway and adaptation to intranuclear parasitism within Enterocytozoonidae microsporidia.</title>
        <authorList>
            <person name="Wiredu Boakye D."/>
            <person name="Jaroenlak P."/>
            <person name="Prachumwat A."/>
            <person name="Williams T.A."/>
            <person name="Bateman K.S."/>
            <person name="Itsathitphaisarn O."/>
            <person name="Sritunyalucksana K."/>
            <person name="Paszkiewicz K.H."/>
            <person name="Moore K.A."/>
            <person name="Stentiford G.D."/>
            <person name="Williams B.A."/>
        </authorList>
    </citation>
    <scope>NUCLEOTIDE SEQUENCE [LARGE SCALE GENOMIC DNA]</scope>
    <source>
        <strain evidence="1 2">GB1</strain>
    </source>
</reference>
<dbReference type="Proteomes" id="UP000192639">
    <property type="component" value="Unassembled WGS sequence"/>
</dbReference>
<protein>
    <submittedName>
        <fullName evidence="1">Uncharacterized protein</fullName>
    </submittedName>
</protein>
<name>A0A1Y1S8C1_9MICR</name>